<dbReference type="Proteomes" id="UP000887575">
    <property type="component" value="Unassembled WGS sequence"/>
</dbReference>
<evidence type="ECO:0000313" key="1">
    <source>
        <dbReference type="Proteomes" id="UP000887575"/>
    </source>
</evidence>
<dbReference type="Gene3D" id="3.90.1110.10">
    <property type="entry name" value="RNA polymerase Rpb2, domain 2"/>
    <property type="match status" value="1"/>
</dbReference>
<protein>
    <submittedName>
        <fullName evidence="2">Uncharacterized protein</fullName>
    </submittedName>
</protein>
<proteinExistence type="predicted"/>
<evidence type="ECO:0000313" key="2">
    <source>
        <dbReference type="WBParaSite" id="MBELARI_LOCUS11953"/>
    </source>
</evidence>
<dbReference type="InterPro" id="IPR037034">
    <property type="entry name" value="RNA_pol_Rpb2_2_sf"/>
</dbReference>
<keyword evidence="1" id="KW-1185">Reference proteome</keyword>
<dbReference type="GO" id="GO:0003899">
    <property type="term" value="F:DNA-directed RNA polymerase activity"/>
    <property type="evidence" value="ECO:0007669"/>
    <property type="project" value="InterPro"/>
</dbReference>
<dbReference type="WBParaSite" id="MBELARI_LOCUS11953">
    <property type="protein sequence ID" value="MBELARI_LOCUS11953"/>
    <property type="gene ID" value="MBELARI_LOCUS11953"/>
</dbReference>
<sequence length="117" mass="13548">MESGNMKIAIQYQKEIFYLPFMYIFKCLSSRSDAEITETLTRCRPNDPSGDRSRELFALHYMKSGNMKIAIQVIQMLIANKKTIRLCSFGNDTKQRGLSSQSKRSFYDHFSKCTSSH</sequence>
<reference evidence="2" key="1">
    <citation type="submission" date="2024-02" db="UniProtKB">
        <authorList>
            <consortium name="WormBaseParasite"/>
        </authorList>
    </citation>
    <scope>IDENTIFICATION</scope>
</reference>
<accession>A0AAF3EDA1</accession>
<name>A0AAF3EDA1_9BILA</name>
<dbReference type="AlphaFoldDB" id="A0AAF3EDA1"/>
<dbReference type="GO" id="GO:0006351">
    <property type="term" value="P:DNA-templated transcription"/>
    <property type="evidence" value="ECO:0007669"/>
    <property type="project" value="InterPro"/>
</dbReference>
<dbReference type="GO" id="GO:0003677">
    <property type="term" value="F:DNA binding"/>
    <property type="evidence" value="ECO:0007669"/>
    <property type="project" value="InterPro"/>
</dbReference>
<organism evidence="1 2">
    <name type="scientific">Mesorhabditis belari</name>
    <dbReference type="NCBI Taxonomy" id="2138241"/>
    <lineage>
        <taxon>Eukaryota</taxon>
        <taxon>Metazoa</taxon>
        <taxon>Ecdysozoa</taxon>
        <taxon>Nematoda</taxon>
        <taxon>Chromadorea</taxon>
        <taxon>Rhabditida</taxon>
        <taxon>Rhabditina</taxon>
        <taxon>Rhabditomorpha</taxon>
        <taxon>Rhabditoidea</taxon>
        <taxon>Rhabditidae</taxon>
        <taxon>Mesorhabditinae</taxon>
        <taxon>Mesorhabditis</taxon>
    </lineage>
</organism>